<sequence length="70" mass="8429">MDRKIYAGMYVSTSNTGRGKWIWVLDGRNMSIEYMAFFFYSSLWLLSYVYYLLFFPFHDLLLCIHLRIGP</sequence>
<evidence type="ECO:0000313" key="3">
    <source>
        <dbReference type="Proteomes" id="UP000326532"/>
    </source>
</evidence>
<organism evidence="2 3">
    <name type="scientific">Aspergillus parasiticus</name>
    <dbReference type="NCBI Taxonomy" id="5067"/>
    <lineage>
        <taxon>Eukaryota</taxon>
        <taxon>Fungi</taxon>
        <taxon>Dikarya</taxon>
        <taxon>Ascomycota</taxon>
        <taxon>Pezizomycotina</taxon>
        <taxon>Eurotiomycetes</taxon>
        <taxon>Eurotiomycetidae</taxon>
        <taxon>Eurotiales</taxon>
        <taxon>Aspergillaceae</taxon>
        <taxon>Aspergillus</taxon>
        <taxon>Aspergillus subgen. Circumdati</taxon>
    </lineage>
</organism>
<feature type="transmembrane region" description="Helical" evidence="1">
    <location>
        <begin position="37"/>
        <end position="57"/>
    </location>
</feature>
<keyword evidence="1" id="KW-1133">Transmembrane helix</keyword>
<accession>A0A5N6E4R8</accession>
<dbReference type="VEuPathDB" id="FungiDB:BDV34DRAFT_3124"/>
<proteinExistence type="predicted"/>
<protein>
    <submittedName>
        <fullName evidence="2">Uncharacterized protein</fullName>
    </submittedName>
</protein>
<dbReference type="EMBL" id="ML734936">
    <property type="protein sequence ID" value="KAB8212378.1"/>
    <property type="molecule type" value="Genomic_DNA"/>
</dbReference>
<dbReference type="AlphaFoldDB" id="A0A5N6E4R8"/>
<name>A0A5N6E4R8_ASPPA</name>
<reference evidence="2 3" key="1">
    <citation type="submission" date="2019-04" db="EMBL/GenBank/DDBJ databases">
        <title>Fungal friends and foes A comparative genomics study of 23 Aspergillus species from section Flavi.</title>
        <authorList>
            <consortium name="DOE Joint Genome Institute"/>
            <person name="Kjaerbolling I."/>
            <person name="Vesth T.C."/>
            <person name="Frisvad J.C."/>
            <person name="Nybo J.L."/>
            <person name="Theobald S."/>
            <person name="Kildgaard S."/>
            <person name="Petersen T.I."/>
            <person name="Kuo A."/>
            <person name="Sato A."/>
            <person name="Lyhne E.K."/>
            <person name="Kogle M.E."/>
            <person name="Wiebenga A."/>
            <person name="Kun R.S."/>
            <person name="Lubbers R.J."/>
            <person name="Makela M.R."/>
            <person name="Barry K."/>
            <person name="Chovatia M."/>
            <person name="Clum A."/>
            <person name="Daum C."/>
            <person name="Haridas S."/>
            <person name="He G."/>
            <person name="LaButti K."/>
            <person name="Lipzen A."/>
            <person name="Mondo S."/>
            <person name="Pangilinan J."/>
            <person name="Riley R."/>
            <person name="Salamov A."/>
            <person name="Simmons B.A."/>
            <person name="Magnuson J.K."/>
            <person name="Henrissat B."/>
            <person name="Mortensen U.H."/>
            <person name="Larsen T.O."/>
            <person name="De vries R.P."/>
            <person name="Grigoriev I.V."/>
            <person name="Machida M."/>
            <person name="Baker S.E."/>
            <person name="Andersen M.R."/>
        </authorList>
    </citation>
    <scope>NUCLEOTIDE SEQUENCE [LARGE SCALE GENOMIC DNA]</scope>
    <source>
        <strain evidence="2 3">CBS 117618</strain>
    </source>
</reference>
<keyword evidence="1" id="KW-0812">Transmembrane</keyword>
<keyword evidence="3" id="KW-1185">Reference proteome</keyword>
<evidence type="ECO:0000313" key="2">
    <source>
        <dbReference type="EMBL" id="KAB8212378.1"/>
    </source>
</evidence>
<evidence type="ECO:0000256" key="1">
    <source>
        <dbReference type="SAM" id="Phobius"/>
    </source>
</evidence>
<dbReference type="Proteomes" id="UP000326532">
    <property type="component" value="Unassembled WGS sequence"/>
</dbReference>
<gene>
    <name evidence="2" type="ORF">BDV34DRAFT_3124</name>
</gene>
<keyword evidence="1" id="KW-0472">Membrane</keyword>